<dbReference type="EMBL" id="BGZK01000488">
    <property type="protein sequence ID" value="GBP46667.1"/>
    <property type="molecule type" value="Genomic_DNA"/>
</dbReference>
<feature type="region of interest" description="Disordered" evidence="1">
    <location>
        <begin position="44"/>
        <end position="65"/>
    </location>
</feature>
<accession>A0A4C1W965</accession>
<proteinExistence type="predicted"/>
<sequence length="234" mass="25372">MRGVRADGLPGSLKWLSWTMADRPVVLVNGCRATGTRTAITKKTVKQSRAQATTTGRFPASTPSAPEPVAAGISYAGALKIGKGVPPKPLLATREPVIAIYPENAKTAEETKKIFKASVDPAQMNIQVDKIRKIGNAGVIVQTTNMEGVMKIKENPTLTKAGLKIGEPKQNRPLVKFGDMDNDIGFDKFLEGLAAQNNMGEEWSLEQLAKNCKLTFKKRRRGFPEASYVVECSS</sequence>
<feature type="compositionally biased region" description="Polar residues" evidence="1">
    <location>
        <begin position="44"/>
        <end position="64"/>
    </location>
</feature>
<protein>
    <submittedName>
        <fullName evidence="2">Uncharacterized protein</fullName>
    </submittedName>
</protein>
<comment type="caution">
    <text evidence="2">The sequence shown here is derived from an EMBL/GenBank/DDBJ whole genome shotgun (WGS) entry which is preliminary data.</text>
</comment>
<dbReference type="AlphaFoldDB" id="A0A4C1W965"/>
<dbReference type="Proteomes" id="UP000299102">
    <property type="component" value="Unassembled WGS sequence"/>
</dbReference>
<name>A0A4C1W965_EUMVA</name>
<evidence type="ECO:0000313" key="2">
    <source>
        <dbReference type="EMBL" id="GBP46667.1"/>
    </source>
</evidence>
<evidence type="ECO:0000256" key="1">
    <source>
        <dbReference type="SAM" id="MobiDB-lite"/>
    </source>
</evidence>
<evidence type="ECO:0000313" key="3">
    <source>
        <dbReference type="Proteomes" id="UP000299102"/>
    </source>
</evidence>
<reference evidence="2 3" key="1">
    <citation type="journal article" date="2019" name="Commun. Biol.">
        <title>The bagworm genome reveals a unique fibroin gene that provides high tensile strength.</title>
        <authorList>
            <person name="Kono N."/>
            <person name="Nakamura H."/>
            <person name="Ohtoshi R."/>
            <person name="Tomita M."/>
            <person name="Numata K."/>
            <person name="Arakawa K."/>
        </authorList>
    </citation>
    <scope>NUCLEOTIDE SEQUENCE [LARGE SCALE GENOMIC DNA]</scope>
</reference>
<dbReference type="OrthoDB" id="10026072at2759"/>
<gene>
    <name evidence="2" type="ORF">EVAR_86919_1</name>
</gene>
<keyword evidence="3" id="KW-1185">Reference proteome</keyword>
<organism evidence="2 3">
    <name type="scientific">Eumeta variegata</name>
    <name type="common">Bagworm moth</name>
    <name type="synonym">Eumeta japonica</name>
    <dbReference type="NCBI Taxonomy" id="151549"/>
    <lineage>
        <taxon>Eukaryota</taxon>
        <taxon>Metazoa</taxon>
        <taxon>Ecdysozoa</taxon>
        <taxon>Arthropoda</taxon>
        <taxon>Hexapoda</taxon>
        <taxon>Insecta</taxon>
        <taxon>Pterygota</taxon>
        <taxon>Neoptera</taxon>
        <taxon>Endopterygota</taxon>
        <taxon>Lepidoptera</taxon>
        <taxon>Glossata</taxon>
        <taxon>Ditrysia</taxon>
        <taxon>Tineoidea</taxon>
        <taxon>Psychidae</taxon>
        <taxon>Oiketicinae</taxon>
        <taxon>Eumeta</taxon>
    </lineage>
</organism>